<proteinExistence type="predicted"/>
<keyword evidence="3" id="KW-1185">Reference proteome</keyword>
<dbReference type="AlphaFoldDB" id="A0A4Q9GW17"/>
<evidence type="ECO:0000259" key="1">
    <source>
        <dbReference type="PROSITE" id="PS51833"/>
    </source>
</evidence>
<evidence type="ECO:0000313" key="2">
    <source>
        <dbReference type="EMBL" id="TBO28329.1"/>
    </source>
</evidence>
<dbReference type="Gene3D" id="1.10.3210.10">
    <property type="entry name" value="Hypothetical protein af1432"/>
    <property type="match status" value="1"/>
</dbReference>
<evidence type="ECO:0000313" key="3">
    <source>
        <dbReference type="Proteomes" id="UP000292120"/>
    </source>
</evidence>
<dbReference type="InterPro" id="IPR052340">
    <property type="entry name" value="RNase_Y/CdgJ"/>
</dbReference>
<sequence>MRRENTGLARCFLSCAHSCQGLDCMHCYLESAGHFMSIDPKLRELNIDLPACPATLVKLSLMMADDNVCVADMATLIEGDMALSSAVVRTVNSALFGLLKRVETVHDGVRYLGMAQVASLTYEIGLRGAFPPSPLLQALWDRAGIRGMAMGRIARQMDVDPWLAHSVGLFAESGRAVLYAYDRAKYTHLSDTAPDEDALAAAEIEAFGVSHSALGGAMCQAWGLARDVADAVRARDSEPTGWKEERLVVRKLLTIGAAVDTLLLADERPANTAAFWEGMQPIAIDVGLHFEAFQLATQRVCDRLNMPG</sequence>
<name>A0A4Q9GW17_9BURK</name>
<dbReference type="PANTHER" id="PTHR33525:SF4">
    <property type="entry name" value="CYCLIC DI-GMP PHOSPHODIESTERASE CDGJ"/>
    <property type="match status" value="1"/>
</dbReference>
<feature type="domain" description="HDOD" evidence="1">
    <location>
        <begin position="49"/>
        <end position="238"/>
    </location>
</feature>
<dbReference type="SUPFAM" id="SSF109604">
    <property type="entry name" value="HD-domain/PDEase-like"/>
    <property type="match status" value="1"/>
</dbReference>
<dbReference type="Pfam" id="PF08668">
    <property type="entry name" value="HDOD"/>
    <property type="match status" value="1"/>
</dbReference>
<gene>
    <name evidence="2" type="ORF">EYS42_15095</name>
</gene>
<dbReference type="EMBL" id="SIXI01000007">
    <property type="protein sequence ID" value="TBO28329.1"/>
    <property type="molecule type" value="Genomic_DNA"/>
</dbReference>
<organism evidence="2 3">
    <name type="scientific">Aquabacterium lacunae</name>
    <dbReference type="NCBI Taxonomy" id="2528630"/>
    <lineage>
        <taxon>Bacteria</taxon>
        <taxon>Pseudomonadati</taxon>
        <taxon>Pseudomonadota</taxon>
        <taxon>Betaproteobacteria</taxon>
        <taxon>Burkholderiales</taxon>
        <taxon>Aquabacterium</taxon>
    </lineage>
</organism>
<dbReference type="InterPro" id="IPR013976">
    <property type="entry name" value="HDOD"/>
</dbReference>
<comment type="caution">
    <text evidence="2">The sequence shown here is derived from an EMBL/GenBank/DDBJ whole genome shotgun (WGS) entry which is preliminary data.</text>
</comment>
<reference evidence="2 3" key="1">
    <citation type="submission" date="2019-02" db="EMBL/GenBank/DDBJ databases">
        <title>Aquabacterium sp. strain KMB7.</title>
        <authorList>
            <person name="Chen W.-M."/>
        </authorList>
    </citation>
    <scope>NUCLEOTIDE SEQUENCE [LARGE SCALE GENOMIC DNA]</scope>
    <source>
        <strain evidence="2 3">KMB7</strain>
    </source>
</reference>
<dbReference type="Proteomes" id="UP000292120">
    <property type="component" value="Unassembled WGS sequence"/>
</dbReference>
<accession>A0A4Q9GW17</accession>
<dbReference type="OrthoDB" id="9770715at2"/>
<dbReference type="PANTHER" id="PTHR33525">
    <property type="match status" value="1"/>
</dbReference>
<protein>
    <submittedName>
        <fullName evidence="2">HDOD domain-containing protein</fullName>
    </submittedName>
</protein>
<dbReference type="PROSITE" id="PS51833">
    <property type="entry name" value="HDOD"/>
    <property type="match status" value="1"/>
</dbReference>